<keyword evidence="3" id="KW-1185">Reference proteome</keyword>
<organism evidence="2 3">
    <name type="scientific">Robbsia andropogonis</name>
    <dbReference type="NCBI Taxonomy" id="28092"/>
    <lineage>
        <taxon>Bacteria</taxon>
        <taxon>Pseudomonadati</taxon>
        <taxon>Pseudomonadota</taxon>
        <taxon>Betaproteobacteria</taxon>
        <taxon>Burkholderiales</taxon>
        <taxon>Burkholderiaceae</taxon>
        <taxon>Robbsia</taxon>
    </lineage>
</organism>
<dbReference type="OrthoDB" id="5995712at2"/>
<dbReference type="AlphaFoldDB" id="A0A0F5JXW8"/>
<gene>
    <name evidence="2" type="ORF">WM40_15605</name>
</gene>
<reference evidence="2 3" key="1">
    <citation type="submission" date="2015-03" db="EMBL/GenBank/DDBJ databases">
        <title>Draft Genome Sequence of Burkholderia andropogonis type strain ICMP2807, isolated from Sorghum bicolor.</title>
        <authorList>
            <person name="Lopes-Santos L."/>
            <person name="Castro D.B."/>
            <person name="Ottoboni L.M."/>
            <person name="Park D."/>
            <person name="Weirc B.S."/>
            <person name="Destefano S.A."/>
        </authorList>
    </citation>
    <scope>NUCLEOTIDE SEQUENCE [LARGE SCALE GENOMIC DNA]</scope>
    <source>
        <strain evidence="2 3">ICMP2807</strain>
    </source>
</reference>
<dbReference type="STRING" id="28092.WM40_15605"/>
<evidence type="ECO:0000313" key="3">
    <source>
        <dbReference type="Proteomes" id="UP000033618"/>
    </source>
</evidence>
<evidence type="ECO:0008006" key="4">
    <source>
        <dbReference type="Google" id="ProtNLM"/>
    </source>
</evidence>
<feature type="region of interest" description="Disordered" evidence="1">
    <location>
        <begin position="159"/>
        <end position="190"/>
    </location>
</feature>
<sequence length="416" mass="44978">MKILRILTGTHAGIQARLTPGSYRVGRSDDTDICITDWDDDEVLISLRDDGVISAKRIDNRPAALDAHHEAAAPHADDTYGALANARRHGRGYGEDEYSDNAIHEDTVANDADAFDPSVILIPDFVPFPFGNTALCFGDEDQPWPPDIQLLAGMYTNKYSANDDDAPDEQLGSTSAHNDDQNHAGGTAWLQPPTRAQHWLRNVCTGAMGAAVIVVLTTLLYETLHRPPASADTGTPLAQRVQSALLAARLAGLHVRAHGEKAVIVEGMVSTAGDDITARNVFKQFPGADIARQYDVAQTDIANLSESLATDSLRVGYIGNGAFAITGKVPSISKFRDDLNRVQADLDANVTRIDVDVGELPPTTGLNVYSEMIVIGDTRYVQTEDGVKHLFTASNELETPNPSLRESFIPARSRID</sequence>
<proteinExistence type="predicted"/>
<evidence type="ECO:0000313" key="2">
    <source>
        <dbReference type="EMBL" id="KKB62721.1"/>
    </source>
</evidence>
<dbReference type="RefSeq" id="WP_024905057.1">
    <property type="nucleotide sequence ID" value="NZ_CADFGU010000012.1"/>
</dbReference>
<dbReference type="EMBL" id="LAQU01000016">
    <property type="protein sequence ID" value="KKB62721.1"/>
    <property type="molecule type" value="Genomic_DNA"/>
</dbReference>
<evidence type="ECO:0000256" key="1">
    <source>
        <dbReference type="SAM" id="MobiDB-lite"/>
    </source>
</evidence>
<protein>
    <recommendedName>
        <fullName evidence="4">Type III secretion system protein</fullName>
    </recommendedName>
</protein>
<accession>A0A0F5JXW8</accession>
<dbReference type="PATRIC" id="fig|28092.6.peg.3684"/>
<name>A0A0F5JXW8_9BURK</name>
<comment type="caution">
    <text evidence="2">The sequence shown here is derived from an EMBL/GenBank/DDBJ whole genome shotgun (WGS) entry which is preliminary data.</text>
</comment>
<dbReference type="Proteomes" id="UP000033618">
    <property type="component" value="Unassembled WGS sequence"/>
</dbReference>